<dbReference type="NCBIfam" id="TIGR03328">
    <property type="entry name" value="salvage_mtnB"/>
    <property type="match status" value="1"/>
</dbReference>
<evidence type="ECO:0000256" key="3">
    <source>
        <dbReference type="ARBA" id="ARBA00022833"/>
    </source>
</evidence>
<dbReference type="GO" id="GO:0019509">
    <property type="term" value="P:L-methionine salvage from methylthioadenosine"/>
    <property type="evidence" value="ECO:0007669"/>
    <property type="project" value="UniProtKB-UniRule"/>
</dbReference>
<proteinExistence type="inferred from homology"/>
<keyword evidence="5 6" id="KW-0456">Lyase</keyword>
<dbReference type="InterPro" id="IPR036409">
    <property type="entry name" value="Aldolase_II/adducin_N_sf"/>
</dbReference>
<feature type="binding site" evidence="6">
    <location>
        <position position="96"/>
    </location>
    <ligand>
        <name>Zn(2+)</name>
        <dbReference type="ChEBI" id="CHEBI:29105"/>
    </ligand>
</feature>
<reference evidence="8 9" key="1">
    <citation type="submission" date="2020-08" db="EMBL/GenBank/DDBJ databases">
        <title>Genomic Encyclopedia of Type Strains, Phase IV (KMG-IV): sequencing the most valuable type-strain genomes for metagenomic binning, comparative biology and taxonomic classification.</title>
        <authorList>
            <person name="Goeker M."/>
        </authorList>
    </citation>
    <scope>NUCLEOTIDE SEQUENCE [LARGE SCALE GENOMIC DNA]</scope>
    <source>
        <strain evidence="8 9">DSM 18233</strain>
    </source>
</reference>
<comment type="cofactor">
    <cofactor evidence="6">
        <name>Zn(2+)</name>
        <dbReference type="ChEBI" id="CHEBI:29105"/>
    </cofactor>
    <text evidence="6">Binds 1 zinc ion per subunit.</text>
</comment>
<dbReference type="SMART" id="SM01007">
    <property type="entry name" value="Aldolase_II"/>
    <property type="match status" value="1"/>
</dbReference>
<dbReference type="EC" id="4.2.1.109" evidence="6"/>
<dbReference type="Gene3D" id="3.40.225.10">
    <property type="entry name" value="Class II aldolase/adducin N-terminal domain"/>
    <property type="match status" value="1"/>
</dbReference>
<protein>
    <recommendedName>
        <fullName evidence="6">Methylthioribulose-1-phosphate dehydratase</fullName>
        <shortName evidence="6">MTRu-1-P dehydratase</shortName>
        <ecNumber evidence="6">4.2.1.109</ecNumber>
    </recommendedName>
</protein>
<evidence type="ECO:0000256" key="2">
    <source>
        <dbReference type="ARBA" id="ARBA00022723"/>
    </source>
</evidence>
<evidence type="ECO:0000256" key="1">
    <source>
        <dbReference type="ARBA" id="ARBA00022605"/>
    </source>
</evidence>
<dbReference type="HAMAP" id="MF_01677">
    <property type="entry name" value="Salvage_MtnB"/>
    <property type="match status" value="1"/>
</dbReference>
<dbReference type="UniPathway" id="UPA00904">
    <property type="reaction ID" value="UER00875"/>
</dbReference>
<dbReference type="Pfam" id="PF00596">
    <property type="entry name" value="Aldolase_II"/>
    <property type="match status" value="1"/>
</dbReference>
<keyword evidence="1 6" id="KW-0028">Amino-acid biosynthesis</keyword>
<dbReference type="InterPro" id="IPR017714">
    <property type="entry name" value="MethylthioRu-1-P_deHdtase_MtnB"/>
</dbReference>
<dbReference type="PANTHER" id="PTHR10640:SF7">
    <property type="entry name" value="METHYLTHIORIBULOSE-1-PHOSPHATE DEHYDRATASE"/>
    <property type="match status" value="1"/>
</dbReference>
<dbReference type="GO" id="GO:0005737">
    <property type="term" value="C:cytoplasm"/>
    <property type="evidence" value="ECO:0007669"/>
    <property type="project" value="UniProtKB-UniRule"/>
</dbReference>
<dbReference type="SUPFAM" id="SSF53639">
    <property type="entry name" value="AraD/HMP-PK domain-like"/>
    <property type="match status" value="1"/>
</dbReference>
<keyword evidence="9" id="KW-1185">Reference proteome</keyword>
<comment type="caution">
    <text evidence="8">The sequence shown here is derived from an EMBL/GenBank/DDBJ whole genome shotgun (WGS) entry which is preliminary data.</text>
</comment>
<dbReference type="RefSeq" id="WP_184099841.1">
    <property type="nucleotide sequence ID" value="NZ_JACHHN010000003.1"/>
</dbReference>
<comment type="catalytic activity">
    <reaction evidence="6">
        <text>5-(methylsulfanyl)-D-ribulose 1-phosphate = 5-methylsulfanyl-2,3-dioxopentyl phosphate + H2O</text>
        <dbReference type="Rhea" id="RHEA:15549"/>
        <dbReference type="ChEBI" id="CHEBI:15377"/>
        <dbReference type="ChEBI" id="CHEBI:58548"/>
        <dbReference type="ChEBI" id="CHEBI:58828"/>
        <dbReference type="EC" id="4.2.1.109"/>
    </reaction>
</comment>
<organism evidence="8 9">
    <name type="scientific">Silvimonas terrae</name>
    <dbReference type="NCBI Taxonomy" id="300266"/>
    <lineage>
        <taxon>Bacteria</taxon>
        <taxon>Pseudomonadati</taxon>
        <taxon>Pseudomonadota</taxon>
        <taxon>Betaproteobacteria</taxon>
        <taxon>Neisseriales</taxon>
        <taxon>Chitinibacteraceae</taxon>
        <taxon>Silvimonas</taxon>
    </lineage>
</organism>
<feature type="binding site" evidence="6">
    <location>
        <position position="98"/>
    </location>
    <ligand>
        <name>Zn(2+)</name>
        <dbReference type="ChEBI" id="CHEBI:29105"/>
    </ligand>
</feature>
<sequence length="209" mass="22405">MSSSTQAVHEARQQVIAAGRFAAARGWVPATSGNFSARVDAHHAVVTLSGRDKGQLTEADLALVALAEPLPAGLSAEAPLHIARYRADPAIGAIFHVHAVNAAVISRRHEQQGEIKVAGWELLKAFAGIHTHTQSVRVPVFANSQDIPTLAGQVEQRLQDFPADALAPGYLLAGHGLYAWGRNGAEAQRHLEAFDALLQLQLEWERITA</sequence>
<keyword evidence="3 6" id="KW-0862">Zinc</keyword>
<dbReference type="InterPro" id="IPR001303">
    <property type="entry name" value="Aldolase_II/adducin_N"/>
</dbReference>
<comment type="function">
    <text evidence="6">Catalyzes the dehydration of methylthioribulose-1-phosphate (MTRu-1-P) into 2,3-diketo-5-methylthiopentyl-1-phosphate (DK-MTP-1-P).</text>
</comment>
<comment type="similarity">
    <text evidence="6">Belongs to the aldolase class II family. MtnB subfamily.</text>
</comment>
<comment type="pathway">
    <text evidence="6">Amino-acid biosynthesis; L-methionine biosynthesis via salvage pathway; L-methionine from S-methyl-5-thio-alpha-D-ribose 1-phosphate: step 2/6.</text>
</comment>
<dbReference type="Proteomes" id="UP000543030">
    <property type="component" value="Unassembled WGS sequence"/>
</dbReference>
<name>A0A840RG28_9NEIS</name>
<keyword evidence="2 6" id="KW-0479">Metal-binding</keyword>
<accession>A0A840RG28</accession>
<gene>
    <name evidence="6" type="primary">mtnB</name>
    <name evidence="8" type="ORF">HNQ50_001904</name>
</gene>
<evidence type="ECO:0000256" key="4">
    <source>
        <dbReference type="ARBA" id="ARBA00023167"/>
    </source>
</evidence>
<evidence type="ECO:0000313" key="9">
    <source>
        <dbReference type="Proteomes" id="UP000543030"/>
    </source>
</evidence>
<dbReference type="EMBL" id="JACHHN010000003">
    <property type="protein sequence ID" value="MBB5191181.1"/>
    <property type="molecule type" value="Genomic_DNA"/>
</dbReference>
<keyword evidence="4 6" id="KW-0486">Methionine biosynthesis</keyword>
<dbReference type="PANTHER" id="PTHR10640">
    <property type="entry name" value="METHYLTHIORIBULOSE-1-PHOSPHATE DEHYDRATASE"/>
    <property type="match status" value="1"/>
</dbReference>
<evidence type="ECO:0000313" key="8">
    <source>
        <dbReference type="EMBL" id="MBB5191181.1"/>
    </source>
</evidence>
<feature type="domain" description="Class II aldolase/adducin N-terminal" evidence="7">
    <location>
        <begin position="13"/>
        <end position="202"/>
    </location>
</feature>
<evidence type="ECO:0000259" key="7">
    <source>
        <dbReference type="SMART" id="SM01007"/>
    </source>
</evidence>
<evidence type="ECO:0000256" key="5">
    <source>
        <dbReference type="ARBA" id="ARBA00023239"/>
    </source>
</evidence>
<dbReference type="AlphaFoldDB" id="A0A840RG28"/>
<dbReference type="GO" id="GO:0008270">
    <property type="term" value="F:zinc ion binding"/>
    <property type="evidence" value="ECO:0007669"/>
    <property type="project" value="UniProtKB-UniRule"/>
</dbReference>
<dbReference type="GO" id="GO:0046570">
    <property type="term" value="F:methylthioribulose 1-phosphate dehydratase activity"/>
    <property type="evidence" value="ECO:0007669"/>
    <property type="project" value="UniProtKB-UniRule"/>
</dbReference>
<evidence type="ECO:0000256" key="6">
    <source>
        <dbReference type="HAMAP-Rule" id="MF_01677"/>
    </source>
</evidence>